<gene>
    <name evidence="6" type="ORF">FHS90_001325</name>
</gene>
<dbReference type="Proteomes" id="UP000563094">
    <property type="component" value="Unassembled WGS sequence"/>
</dbReference>
<comment type="subcellular location">
    <subcellularLocation>
        <location evidence="1">Membrane</location>
        <topology evidence="1">Single-pass membrane protein</topology>
    </subcellularLocation>
</comment>
<dbReference type="InterPro" id="IPR037682">
    <property type="entry name" value="TonB_C"/>
</dbReference>
<name>A0A839GIP4_9BACT</name>
<proteinExistence type="predicted"/>
<dbReference type="GO" id="GO:0055085">
    <property type="term" value="P:transmembrane transport"/>
    <property type="evidence" value="ECO:0007669"/>
    <property type="project" value="InterPro"/>
</dbReference>
<evidence type="ECO:0000259" key="5">
    <source>
        <dbReference type="PROSITE" id="PS52015"/>
    </source>
</evidence>
<evidence type="ECO:0000256" key="4">
    <source>
        <dbReference type="ARBA" id="ARBA00023136"/>
    </source>
</evidence>
<feature type="domain" description="TonB C-terminal" evidence="5">
    <location>
        <begin position="231"/>
        <end position="321"/>
    </location>
</feature>
<sequence length="321" mass="35741">MPKLIGFDKARLVSCFLLLFGLGCLQELKAQSLWEYQQEVFAFRSKQDSSLLHGTHSPLLSEDKKNYAGLTYFTINPAFKVSATWVSDKERSKSQLIADEASGLIKFGEVHFQLHGEPFKLGVFKQAEKQKGLLYQDSLIIPFYDGTSGGETAVVGRFLNVAAPQEGDASLWLDFNKAYNQPCVYNMAYTCLTTPEENTVPILIEAGEKTFLKPKDKGTLPVEVMPEFPGGTFAMFAYMAKKFKMPKDVSKSQGVNGAVVVSFIITTEGKVTDVEIVRPLYPSIDAEVIRVIQKMPKWKPGTVNNVPAAVKYTIPYRIVIK</sequence>
<dbReference type="AlphaFoldDB" id="A0A839GIP4"/>
<evidence type="ECO:0000313" key="6">
    <source>
        <dbReference type="EMBL" id="MBA9076619.1"/>
    </source>
</evidence>
<dbReference type="PROSITE" id="PS52015">
    <property type="entry name" value="TONB_CTD"/>
    <property type="match status" value="1"/>
</dbReference>
<comment type="caution">
    <text evidence="6">The sequence shown here is derived from an EMBL/GenBank/DDBJ whole genome shotgun (WGS) entry which is preliminary data.</text>
</comment>
<evidence type="ECO:0000256" key="1">
    <source>
        <dbReference type="ARBA" id="ARBA00004167"/>
    </source>
</evidence>
<dbReference type="NCBIfam" id="TIGR01352">
    <property type="entry name" value="tonB_Cterm"/>
    <property type="match status" value="1"/>
</dbReference>
<dbReference type="EMBL" id="JACJIQ010000004">
    <property type="protein sequence ID" value="MBA9076619.1"/>
    <property type="molecule type" value="Genomic_DNA"/>
</dbReference>
<keyword evidence="4" id="KW-0472">Membrane</keyword>
<keyword evidence="2" id="KW-0812">Transmembrane</keyword>
<dbReference type="InterPro" id="IPR012467">
    <property type="entry name" value="DUF1684"/>
</dbReference>
<protein>
    <submittedName>
        <fullName evidence="6">TonB family protein</fullName>
    </submittedName>
</protein>
<evidence type="ECO:0000256" key="2">
    <source>
        <dbReference type="ARBA" id="ARBA00022692"/>
    </source>
</evidence>
<dbReference type="Gene3D" id="3.30.1150.10">
    <property type="match status" value="1"/>
</dbReference>
<dbReference type="Pfam" id="PF03544">
    <property type="entry name" value="TonB_C"/>
    <property type="match status" value="1"/>
</dbReference>
<dbReference type="PROSITE" id="PS51257">
    <property type="entry name" value="PROKAR_LIPOPROTEIN"/>
    <property type="match status" value="1"/>
</dbReference>
<dbReference type="PANTHER" id="PTHR41913">
    <property type="entry name" value="DUF1684 DOMAIN-CONTAINING PROTEIN"/>
    <property type="match status" value="1"/>
</dbReference>
<keyword evidence="7" id="KW-1185">Reference proteome</keyword>
<dbReference type="Pfam" id="PF07920">
    <property type="entry name" value="DUF1684"/>
    <property type="match status" value="1"/>
</dbReference>
<dbReference type="GO" id="GO:0016020">
    <property type="term" value="C:membrane"/>
    <property type="evidence" value="ECO:0007669"/>
    <property type="project" value="UniProtKB-SubCell"/>
</dbReference>
<dbReference type="RefSeq" id="WP_182512406.1">
    <property type="nucleotide sequence ID" value="NZ_JACJIQ010000004.1"/>
</dbReference>
<dbReference type="SUPFAM" id="SSF74653">
    <property type="entry name" value="TolA/TonB C-terminal domain"/>
    <property type="match status" value="1"/>
</dbReference>
<evidence type="ECO:0000256" key="3">
    <source>
        <dbReference type="ARBA" id="ARBA00022989"/>
    </source>
</evidence>
<evidence type="ECO:0000313" key="7">
    <source>
        <dbReference type="Proteomes" id="UP000563094"/>
    </source>
</evidence>
<dbReference type="PANTHER" id="PTHR41913:SF1">
    <property type="entry name" value="DUF1684 DOMAIN-CONTAINING PROTEIN"/>
    <property type="match status" value="1"/>
</dbReference>
<accession>A0A839GIP4</accession>
<keyword evidence="3" id="KW-1133">Transmembrane helix</keyword>
<dbReference type="InterPro" id="IPR006260">
    <property type="entry name" value="TonB/TolA_C"/>
</dbReference>
<reference evidence="6 7" key="1">
    <citation type="submission" date="2020-08" db="EMBL/GenBank/DDBJ databases">
        <title>Genomic Encyclopedia of Type Strains, Phase IV (KMG-IV): sequencing the most valuable type-strain genomes for metagenomic binning, comparative biology and taxonomic classification.</title>
        <authorList>
            <person name="Goeker M."/>
        </authorList>
    </citation>
    <scope>NUCLEOTIDE SEQUENCE [LARGE SCALE GENOMIC DNA]</scope>
    <source>
        <strain evidence="6 7">DSM 29854</strain>
    </source>
</reference>
<organism evidence="6 7">
    <name type="scientific">Rufibacter quisquiliarum</name>
    <dbReference type="NCBI Taxonomy" id="1549639"/>
    <lineage>
        <taxon>Bacteria</taxon>
        <taxon>Pseudomonadati</taxon>
        <taxon>Bacteroidota</taxon>
        <taxon>Cytophagia</taxon>
        <taxon>Cytophagales</taxon>
        <taxon>Hymenobacteraceae</taxon>
        <taxon>Rufibacter</taxon>
    </lineage>
</organism>